<dbReference type="EMBL" id="JAACNH010000003">
    <property type="protein sequence ID" value="KAG8447863.1"/>
    <property type="molecule type" value="Genomic_DNA"/>
</dbReference>
<gene>
    <name evidence="1" type="ORF">GDO86_015102</name>
</gene>
<organism evidence="1 2">
    <name type="scientific">Hymenochirus boettgeri</name>
    <name type="common">Congo dwarf clawed frog</name>
    <dbReference type="NCBI Taxonomy" id="247094"/>
    <lineage>
        <taxon>Eukaryota</taxon>
        <taxon>Metazoa</taxon>
        <taxon>Chordata</taxon>
        <taxon>Craniata</taxon>
        <taxon>Vertebrata</taxon>
        <taxon>Euteleostomi</taxon>
        <taxon>Amphibia</taxon>
        <taxon>Batrachia</taxon>
        <taxon>Anura</taxon>
        <taxon>Pipoidea</taxon>
        <taxon>Pipidae</taxon>
        <taxon>Pipinae</taxon>
        <taxon>Hymenochirus</taxon>
    </lineage>
</organism>
<dbReference type="OrthoDB" id="206724at2759"/>
<name>A0A8T2JW69_9PIPI</name>
<sequence length="35" mass="3893">MGSRLKHNPETTFEVYTEVNCPGTNASCEGLKHNQ</sequence>
<evidence type="ECO:0000313" key="2">
    <source>
        <dbReference type="Proteomes" id="UP000812440"/>
    </source>
</evidence>
<proteinExistence type="predicted"/>
<dbReference type="AlphaFoldDB" id="A0A8T2JW69"/>
<keyword evidence="2" id="KW-1185">Reference proteome</keyword>
<evidence type="ECO:0000313" key="1">
    <source>
        <dbReference type="EMBL" id="KAG8447863.1"/>
    </source>
</evidence>
<dbReference type="Proteomes" id="UP000812440">
    <property type="component" value="Chromosome 8_10"/>
</dbReference>
<comment type="caution">
    <text evidence="1">The sequence shown here is derived from an EMBL/GenBank/DDBJ whole genome shotgun (WGS) entry which is preliminary data.</text>
</comment>
<accession>A0A8T2JW69</accession>
<reference evidence="1" key="1">
    <citation type="thesis" date="2020" institute="ProQuest LLC" country="789 East Eisenhower Parkway, Ann Arbor, MI, USA">
        <title>Comparative Genomics and Chromosome Evolution.</title>
        <authorList>
            <person name="Mudd A.B."/>
        </authorList>
    </citation>
    <scope>NUCLEOTIDE SEQUENCE</scope>
    <source>
        <strain evidence="1">Female2</strain>
        <tissue evidence="1">Blood</tissue>
    </source>
</reference>
<protein>
    <submittedName>
        <fullName evidence="1">Uncharacterized protein</fullName>
    </submittedName>
</protein>